<evidence type="ECO:0000313" key="2">
    <source>
        <dbReference type="EMBL" id="MDA5092493.1"/>
    </source>
</evidence>
<evidence type="ECO:0000256" key="1">
    <source>
        <dbReference type="SAM" id="SignalP"/>
    </source>
</evidence>
<comment type="caution">
    <text evidence="2">The sequence shown here is derived from an EMBL/GenBank/DDBJ whole genome shotgun (WGS) entry which is preliminary data.</text>
</comment>
<accession>A0ABT4VY80</accession>
<keyword evidence="3" id="KW-1185">Reference proteome</keyword>
<reference evidence="2 3" key="1">
    <citation type="submission" date="2023-01" db="EMBL/GenBank/DDBJ databases">
        <authorList>
            <person name="Yoon J.-W."/>
        </authorList>
    </citation>
    <scope>NUCLEOTIDE SEQUENCE [LARGE SCALE GENOMIC DNA]</scope>
    <source>
        <strain evidence="2 3">KMU-50</strain>
    </source>
</reference>
<keyword evidence="1" id="KW-0732">Signal</keyword>
<evidence type="ECO:0008006" key="4">
    <source>
        <dbReference type="Google" id="ProtNLM"/>
    </source>
</evidence>
<proteinExistence type="predicted"/>
<dbReference type="RefSeq" id="WP_271051962.1">
    <property type="nucleotide sequence ID" value="NZ_JAQIIO010000001.1"/>
</dbReference>
<gene>
    <name evidence="2" type="ORF">O2N63_00120</name>
</gene>
<protein>
    <recommendedName>
        <fullName evidence="4">Arginine transporter</fullName>
    </recommendedName>
</protein>
<feature type="chain" id="PRO_5046507737" description="Arginine transporter" evidence="1">
    <location>
        <begin position="23"/>
        <end position="102"/>
    </location>
</feature>
<dbReference type="EMBL" id="JAQIIO010000001">
    <property type="protein sequence ID" value="MDA5092493.1"/>
    <property type="molecule type" value="Genomic_DNA"/>
</dbReference>
<dbReference type="Proteomes" id="UP001528040">
    <property type="component" value="Unassembled WGS sequence"/>
</dbReference>
<feature type="signal peptide" evidence="1">
    <location>
        <begin position="1"/>
        <end position="22"/>
    </location>
</feature>
<organism evidence="2 3">
    <name type="scientific">Aliiroseovarius salicola</name>
    <dbReference type="NCBI Taxonomy" id="3009082"/>
    <lineage>
        <taxon>Bacteria</taxon>
        <taxon>Pseudomonadati</taxon>
        <taxon>Pseudomonadota</taxon>
        <taxon>Alphaproteobacteria</taxon>
        <taxon>Rhodobacterales</taxon>
        <taxon>Paracoccaceae</taxon>
        <taxon>Aliiroseovarius</taxon>
    </lineage>
</organism>
<evidence type="ECO:0000313" key="3">
    <source>
        <dbReference type="Proteomes" id="UP001528040"/>
    </source>
</evidence>
<sequence>MKHLVITCIMSVSVVASTPVSAGSIQKACLSADRSSASRNLCGCIEDVAGAMLSRSEQSRVVKFFKDPHKSQELRQSDRRTDEKFWQKYKQFGEAVSTYCKS</sequence>
<name>A0ABT4VY80_9RHOB</name>